<gene>
    <name evidence="17" type="ORF">B0A55_00073</name>
</gene>
<evidence type="ECO:0000256" key="11">
    <source>
        <dbReference type="ARBA" id="ARBA00022837"/>
    </source>
</evidence>
<keyword evidence="10 15" id="KW-0720">Serine protease</keyword>
<evidence type="ECO:0000256" key="7">
    <source>
        <dbReference type="ARBA" id="ARBA00022723"/>
    </source>
</evidence>
<evidence type="ECO:0000256" key="5">
    <source>
        <dbReference type="ARBA" id="ARBA00022525"/>
    </source>
</evidence>
<dbReference type="SMART" id="SM00944">
    <property type="entry name" value="Pro-kuma_activ"/>
    <property type="match status" value="1"/>
</dbReference>
<keyword evidence="14" id="KW-0325">Glycoprotein</keyword>
<evidence type="ECO:0000256" key="2">
    <source>
        <dbReference type="ARBA" id="ARBA00002451"/>
    </source>
</evidence>
<keyword evidence="13" id="KW-0865">Zymogen</keyword>
<dbReference type="InterPro" id="IPR020845">
    <property type="entry name" value="AMP-binding_CS"/>
</dbReference>
<evidence type="ECO:0000256" key="12">
    <source>
        <dbReference type="ARBA" id="ARBA00023026"/>
    </source>
</evidence>
<proteinExistence type="predicted"/>
<keyword evidence="5" id="KW-0964">Secreted</keyword>
<evidence type="ECO:0000256" key="1">
    <source>
        <dbReference type="ARBA" id="ARBA00001910"/>
    </source>
</evidence>
<evidence type="ECO:0000256" key="13">
    <source>
        <dbReference type="ARBA" id="ARBA00023145"/>
    </source>
</evidence>
<comment type="function">
    <text evidence="2">Secreted tripeptidyl-peptidase which degrades proteins at acidic pHs and is involved in virulence.</text>
</comment>
<feature type="binding site" evidence="15">
    <location>
        <position position="1290"/>
    </location>
    <ligand>
        <name>Ca(2+)</name>
        <dbReference type="ChEBI" id="CHEBI:29108"/>
    </ligand>
</feature>
<dbReference type="Gene3D" id="3.40.50.200">
    <property type="entry name" value="Peptidase S8/S53 domain"/>
    <property type="match status" value="1"/>
</dbReference>
<dbReference type="Pfam" id="PF09286">
    <property type="entry name" value="Pro-kuma_activ"/>
    <property type="match status" value="1"/>
</dbReference>
<evidence type="ECO:0000256" key="14">
    <source>
        <dbReference type="ARBA" id="ARBA00023180"/>
    </source>
</evidence>
<dbReference type="InterPro" id="IPR036852">
    <property type="entry name" value="Peptidase_S8/S53_dom_sf"/>
</dbReference>
<keyword evidence="6 15" id="KW-0645">Protease</keyword>
<reference evidence="17 18" key="1">
    <citation type="submission" date="2017-03" db="EMBL/GenBank/DDBJ databases">
        <title>Genomes of endolithic fungi from Antarctica.</title>
        <authorList>
            <person name="Coleine C."/>
            <person name="Masonjones S."/>
            <person name="Stajich J.E."/>
        </authorList>
    </citation>
    <scope>NUCLEOTIDE SEQUENCE [LARGE SCALE GENOMIC DNA]</scope>
    <source>
        <strain evidence="17 18">CCFEE 5184</strain>
    </source>
</reference>
<dbReference type="InterPro" id="IPR025110">
    <property type="entry name" value="AMP-bd_C"/>
</dbReference>
<dbReference type="SUPFAM" id="SSF54897">
    <property type="entry name" value="Protease propeptides/inhibitors"/>
    <property type="match status" value="1"/>
</dbReference>
<feature type="active site" description="Charge relay system" evidence="15">
    <location>
        <position position="1245"/>
    </location>
</feature>
<evidence type="ECO:0000256" key="10">
    <source>
        <dbReference type="ARBA" id="ARBA00022825"/>
    </source>
</evidence>
<dbReference type="Gene3D" id="3.30.300.30">
    <property type="match status" value="1"/>
</dbReference>
<comment type="cofactor">
    <cofactor evidence="15">
        <name>Ca(2+)</name>
        <dbReference type="ChEBI" id="CHEBI:29108"/>
    </cofactor>
    <text evidence="15">Binds 1 Ca(2+) ion per subunit.</text>
</comment>
<dbReference type="InterPro" id="IPR042099">
    <property type="entry name" value="ANL_N_sf"/>
</dbReference>
<dbReference type="Proteomes" id="UP000309340">
    <property type="component" value="Unassembled WGS sequence"/>
</dbReference>
<keyword evidence="12" id="KW-0843">Virulence</keyword>
<dbReference type="GO" id="GO:0008240">
    <property type="term" value="F:tripeptidyl-peptidase activity"/>
    <property type="evidence" value="ECO:0007669"/>
    <property type="project" value="UniProtKB-EC"/>
</dbReference>
<feature type="binding site" evidence="15">
    <location>
        <position position="1327"/>
    </location>
    <ligand>
        <name>Ca(2+)</name>
        <dbReference type="ChEBI" id="CHEBI:29108"/>
    </ligand>
</feature>
<dbReference type="InterPro" id="IPR050819">
    <property type="entry name" value="Tripeptidyl-peptidase_I"/>
</dbReference>
<evidence type="ECO:0000313" key="17">
    <source>
        <dbReference type="EMBL" id="TKA83799.1"/>
    </source>
</evidence>
<dbReference type="PANTHER" id="PTHR14218:SF34">
    <property type="entry name" value="TRIPEPTIDYL-PEPTIDASE SED4"/>
    <property type="match status" value="1"/>
</dbReference>
<dbReference type="InterPro" id="IPR045851">
    <property type="entry name" value="AMP-bd_C_sf"/>
</dbReference>
<protein>
    <recommendedName>
        <fullName evidence="4">tripeptidyl-peptidase II</fullName>
        <ecNumber evidence="4">3.4.14.10</ecNumber>
    </recommendedName>
</protein>
<organism evidence="17 18">
    <name type="scientific">Friedmanniomyces simplex</name>
    <dbReference type="NCBI Taxonomy" id="329884"/>
    <lineage>
        <taxon>Eukaryota</taxon>
        <taxon>Fungi</taxon>
        <taxon>Dikarya</taxon>
        <taxon>Ascomycota</taxon>
        <taxon>Pezizomycotina</taxon>
        <taxon>Dothideomycetes</taxon>
        <taxon>Dothideomycetidae</taxon>
        <taxon>Mycosphaerellales</taxon>
        <taxon>Teratosphaeriaceae</taxon>
        <taxon>Friedmanniomyces</taxon>
    </lineage>
</organism>
<name>A0A4V5NIP1_9PEZI</name>
<dbReference type="GO" id="GO:0046872">
    <property type="term" value="F:metal ion binding"/>
    <property type="evidence" value="ECO:0007669"/>
    <property type="project" value="UniProtKB-UniRule"/>
</dbReference>
<dbReference type="GO" id="GO:0005576">
    <property type="term" value="C:extracellular region"/>
    <property type="evidence" value="ECO:0007669"/>
    <property type="project" value="UniProtKB-SubCell"/>
</dbReference>
<evidence type="ECO:0000256" key="6">
    <source>
        <dbReference type="ARBA" id="ARBA00022670"/>
    </source>
</evidence>
<comment type="caution">
    <text evidence="17">The sequence shown here is derived from an EMBL/GenBank/DDBJ whole genome shotgun (WGS) entry which is preliminary data.</text>
</comment>
<dbReference type="InterPro" id="IPR023828">
    <property type="entry name" value="Peptidase_S8_Ser-AS"/>
</dbReference>
<feature type="binding site" evidence="15">
    <location>
        <position position="1325"/>
    </location>
    <ligand>
        <name>Ca(2+)</name>
        <dbReference type="ChEBI" id="CHEBI:29108"/>
    </ligand>
</feature>
<dbReference type="PROSITE" id="PS00138">
    <property type="entry name" value="SUBTILASE_SER"/>
    <property type="match status" value="1"/>
</dbReference>
<dbReference type="Pfam" id="PF00501">
    <property type="entry name" value="AMP-binding"/>
    <property type="match status" value="1"/>
</dbReference>
<dbReference type="GO" id="GO:0006508">
    <property type="term" value="P:proteolysis"/>
    <property type="evidence" value="ECO:0007669"/>
    <property type="project" value="UniProtKB-KW"/>
</dbReference>
<dbReference type="InterPro" id="IPR000209">
    <property type="entry name" value="Peptidase_S8/S53_dom"/>
</dbReference>
<feature type="active site" description="Charge relay system" evidence="15">
    <location>
        <position position="1009"/>
    </location>
</feature>
<feature type="active site" description="Charge relay system" evidence="15">
    <location>
        <position position="1013"/>
    </location>
</feature>
<dbReference type="CDD" id="cd05911">
    <property type="entry name" value="Firefly_Luc_like"/>
    <property type="match status" value="1"/>
</dbReference>
<dbReference type="InterPro" id="IPR015366">
    <property type="entry name" value="S53_propep"/>
</dbReference>
<keyword evidence="11 15" id="KW-0106">Calcium</keyword>
<feature type="binding site" evidence="15">
    <location>
        <position position="1289"/>
    </location>
    <ligand>
        <name>Ca(2+)</name>
        <dbReference type="ChEBI" id="CHEBI:29108"/>
    </ligand>
</feature>
<dbReference type="Pfam" id="PF00082">
    <property type="entry name" value="Peptidase_S8"/>
    <property type="match status" value="1"/>
</dbReference>
<evidence type="ECO:0000256" key="4">
    <source>
        <dbReference type="ARBA" id="ARBA00012462"/>
    </source>
</evidence>
<dbReference type="EMBL" id="NAJQ01000003">
    <property type="protein sequence ID" value="TKA83799.1"/>
    <property type="molecule type" value="Genomic_DNA"/>
</dbReference>
<evidence type="ECO:0000256" key="3">
    <source>
        <dbReference type="ARBA" id="ARBA00004239"/>
    </source>
</evidence>
<sequence length="1348" mass="147625">MSVSAITTSRLLDIPRELHGLIYELVTSDVRVSDVPGPGASLGTEGWYPFITLRKTIDPALAYACKQLYNEYRETVLSKSILDVNLVRSGIKYPLIPWEPSVPTEAFYGIKNCVITMSWDAVLLHWEDRDSWHPWRACHFLGYPNTTGWTPAKELCRRVESLLVELSSLLHPSATVTILFLMEGMPDPTDPYSPAWARRRFLLDFARAAEAHAAFDKDTIFSVGDDVPEHLTTWQWVFETPEYSPVLYTSRANLGSYINAATKERLDFAEVKDKATHLSTALIKKYGLQPGDTVSLFSTNTIWYPVAMWATVRAGGRVNGASPAYNADEMAYALKTASTKFLFTLPSSLNVALAAADVVGLPRSNVFLLEGQRDGFVSVNDLIRFGSQYTADSSYRIPSHQTNKDVCGYLNFSSGTTGLPKAVMLSHHNLIAQCHQLKQLQLVSPGQRYRILAVMPLFHITGMVRFCHYPVFMNGDSIMLPSFTMDFMLKTIVEHEIEELILVPPIVIRLVRDPIVAKYLPDLQRIVKRWSSGSAPTAPEIIQQLHRKFPDTGFRQGYGATESTACISCHPPSHFDYKYAATAGMLCANTVAKVIDIDDPTKELGPGQTGEICAKGPQIAMGYLNNTASTAETFKDGFLHTGDVGHIDEEGLIHIEDRIKEMIKVKGQQVPPAELEDLLLGHELVEDCAVLGVQDLYAGERPKAYVVLRADVQASEKVGLTLLRFVKAKKVRYKWIDEVEFTDVIPKSPTGKLLRRVLKARDRETARAYQNIDQLEAKLAYVSTPGSPGYGKYIDVGQQVSTFAASAEAQSNVTSWLQKSGASNIASDGSFVTFTTTVGQANAMLDTTFGLYTNGDAVKLRTMGYSIPDGLSEMIDLVAPTIYFGNTKAQSRVAAAPVPKAKRSDMAKRQLQTSCEITIQYPVSRNRTEPFTLLSPQCIKELYNVQNYSVDVSAGSTIAFGSFLNQSASYSDLAIFEKTFGIPSQNFTVKALINGGVDNQNATTEMDGEANLDVQNIIGVVDGLPVTEYITGGLAPIVPDLLEPNMSVASNEPYLNYYQYLLSQPNSNLPYVITNSYGDHENTVPERYAKRVCNMIGMMAKQKLTLLLYGTGLRGRTILESSGDEGVGAVCRANTGDKAPEFTPQFPGTCPYVTAIGGTQFFDPEWAWNASSGGFSRYFKTAWYQQDAVSTYLDNYISAETKTYYSSNNYTNFAGRGFPDISAHSLYPYYLTVIDGQATPNGGTSAASPVVAAIFALLNDARFRAGKPALGFVNPLLYGSAANTSAINDIVDGGALGCSGVDLQNGVVIAGAGIIPYASWNSTVGWDPVTGLGTPNFGNLKNLVLSVC</sequence>
<dbReference type="Gene3D" id="3.40.50.12780">
    <property type="entry name" value="N-terminal domain of ligase-like"/>
    <property type="match status" value="1"/>
</dbReference>
<dbReference type="CDD" id="cd04056">
    <property type="entry name" value="Peptidases_S53"/>
    <property type="match status" value="1"/>
</dbReference>
<feature type="domain" description="Peptidase S53" evidence="16">
    <location>
        <begin position="933"/>
        <end position="1347"/>
    </location>
</feature>
<dbReference type="PANTHER" id="PTHR14218">
    <property type="entry name" value="PROTEASE S8 TRIPEPTIDYL PEPTIDASE I CLN2"/>
    <property type="match status" value="1"/>
</dbReference>
<keyword evidence="9 15" id="KW-0378">Hydrolase</keyword>
<dbReference type="CDD" id="cd11377">
    <property type="entry name" value="Pro-peptidase_S53"/>
    <property type="match status" value="1"/>
</dbReference>
<comment type="subcellular location">
    <subcellularLocation>
        <location evidence="3">Secreted</location>
        <location evidence="3">Extracellular space</location>
    </subcellularLocation>
</comment>
<dbReference type="Pfam" id="PF13193">
    <property type="entry name" value="AMP-binding_C"/>
    <property type="match status" value="1"/>
</dbReference>
<evidence type="ECO:0000256" key="15">
    <source>
        <dbReference type="PROSITE-ProRule" id="PRU01032"/>
    </source>
</evidence>
<keyword evidence="8" id="KW-0732">Signal</keyword>
<evidence type="ECO:0000256" key="9">
    <source>
        <dbReference type="ARBA" id="ARBA00022801"/>
    </source>
</evidence>
<dbReference type="OrthoDB" id="6509636at2759"/>
<dbReference type="GO" id="GO:0004252">
    <property type="term" value="F:serine-type endopeptidase activity"/>
    <property type="evidence" value="ECO:0007669"/>
    <property type="project" value="UniProtKB-UniRule"/>
</dbReference>
<comment type="catalytic activity">
    <reaction evidence="1">
        <text>Release of an N-terminal tripeptide from a polypeptide.</text>
        <dbReference type="EC" id="3.4.14.10"/>
    </reaction>
</comment>
<dbReference type="InterPro" id="IPR000873">
    <property type="entry name" value="AMP-dep_synth/lig_dom"/>
</dbReference>
<dbReference type="PROSITE" id="PS51695">
    <property type="entry name" value="SEDOLISIN"/>
    <property type="match status" value="1"/>
</dbReference>
<evidence type="ECO:0000256" key="8">
    <source>
        <dbReference type="ARBA" id="ARBA00022729"/>
    </source>
</evidence>
<dbReference type="SUPFAM" id="SSF52743">
    <property type="entry name" value="Subtilisin-like"/>
    <property type="match status" value="1"/>
</dbReference>
<dbReference type="PROSITE" id="PS00455">
    <property type="entry name" value="AMP_BINDING"/>
    <property type="match status" value="1"/>
</dbReference>
<evidence type="ECO:0000313" key="18">
    <source>
        <dbReference type="Proteomes" id="UP000309340"/>
    </source>
</evidence>
<evidence type="ECO:0000259" key="16">
    <source>
        <dbReference type="PROSITE" id="PS51695"/>
    </source>
</evidence>
<dbReference type="FunFam" id="3.40.50.200:FF:000015">
    <property type="entry name" value="Tripeptidyl peptidase A"/>
    <property type="match status" value="1"/>
</dbReference>
<dbReference type="EC" id="3.4.14.10" evidence="4"/>
<dbReference type="STRING" id="329884.A0A4V5NIP1"/>
<keyword evidence="18" id="KW-1185">Reference proteome</keyword>
<dbReference type="SUPFAM" id="SSF56801">
    <property type="entry name" value="Acetyl-CoA synthetase-like"/>
    <property type="match status" value="1"/>
</dbReference>
<dbReference type="InterPro" id="IPR030400">
    <property type="entry name" value="Sedolisin_dom"/>
</dbReference>
<keyword evidence="7 15" id="KW-0479">Metal-binding</keyword>
<accession>A0A4V5NIP1</accession>